<name>A0A1W0X227_HYPEX</name>
<dbReference type="CDD" id="cd10719">
    <property type="entry name" value="DnaJ_zf"/>
    <property type="match status" value="1"/>
</dbReference>
<keyword evidence="8" id="KW-1185">Reference proteome</keyword>
<dbReference type="Gene3D" id="2.60.260.20">
    <property type="entry name" value="Urease metallochaperone UreE, N-terminal domain"/>
    <property type="match status" value="2"/>
</dbReference>
<dbReference type="GO" id="GO:0006457">
    <property type="term" value="P:protein folding"/>
    <property type="evidence" value="ECO:0007669"/>
    <property type="project" value="InterPro"/>
</dbReference>
<dbReference type="FunFam" id="2.10.230.10:FF:000001">
    <property type="entry name" value="DnaJ subfamily A member 2"/>
    <property type="match status" value="1"/>
</dbReference>
<dbReference type="SUPFAM" id="SSF49493">
    <property type="entry name" value="HSP40/DnaJ peptide-binding domain"/>
    <property type="match status" value="2"/>
</dbReference>
<dbReference type="Pfam" id="PF00684">
    <property type="entry name" value="DnaJ_CXXCXGXG"/>
    <property type="match status" value="1"/>
</dbReference>
<dbReference type="SUPFAM" id="SSF57938">
    <property type="entry name" value="DnaJ/Hsp40 cysteine-rich domain"/>
    <property type="match status" value="1"/>
</dbReference>
<dbReference type="GO" id="GO:0051082">
    <property type="term" value="F:unfolded protein binding"/>
    <property type="evidence" value="ECO:0007669"/>
    <property type="project" value="InterPro"/>
</dbReference>
<feature type="zinc finger region" description="CR-type" evidence="5">
    <location>
        <begin position="117"/>
        <end position="201"/>
    </location>
</feature>
<dbReference type="GO" id="GO:0030544">
    <property type="term" value="F:Hsp70 protein binding"/>
    <property type="evidence" value="ECO:0007669"/>
    <property type="project" value="InterPro"/>
</dbReference>
<evidence type="ECO:0000259" key="6">
    <source>
        <dbReference type="PROSITE" id="PS51188"/>
    </source>
</evidence>
<dbReference type="InterPro" id="IPR008971">
    <property type="entry name" value="HSP40/DnaJ_pept-bd"/>
</dbReference>
<feature type="domain" description="CR-type" evidence="6">
    <location>
        <begin position="117"/>
        <end position="201"/>
    </location>
</feature>
<gene>
    <name evidence="7" type="ORF">BV898_04688</name>
</gene>
<dbReference type="PANTHER" id="PTHR43888">
    <property type="entry name" value="DNAJ-LIKE-2, ISOFORM A-RELATED"/>
    <property type="match status" value="1"/>
</dbReference>
<dbReference type="InterPro" id="IPR001623">
    <property type="entry name" value="DnaJ_domain"/>
</dbReference>
<dbReference type="InterPro" id="IPR036410">
    <property type="entry name" value="HSP_DnaJ_Cys-rich_dom_sf"/>
</dbReference>
<comment type="caution">
    <text evidence="7">The sequence shown here is derived from an EMBL/GenBank/DDBJ whole genome shotgun (WGS) entry which is preliminary data.</text>
</comment>
<evidence type="ECO:0000313" key="7">
    <source>
        <dbReference type="EMBL" id="OQV21484.1"/>
    </source>
</evidence>
<dbReference type="GO" id="GO:0008270">
    <property type="term" value="F:zinc ion binding"/>
    <property type="evidence" value="ECO:0007669"/>
    <property type="project" value="UniProtKB-KW"/>
</dbReference>
<reference evidence="8" key="1">
    <citation type="submission" date="2017-01" db="EMBL/GenBank/DDBJ databases">
        <title>Comparative genomics of anhydrobiosis in the tardigrade Hypsibius dujardini.</title>
        <authorList>
            <person name="Yoshida Y."/>
            <person name="Koutsovoulos G."/>
            <person name="Laetsch D."/>
            <person name="Stevens L."/>
            <person name="Kumar S."/>
            <person name="Horikawa D."/>
            <person name="Ishino K."/>
            <person name="Komine S."/>
            <person name="Tomita M."/>
            <person name="Blaxter M."/>
            <person name="Arakawa K."/>
        </authorList>
    </citation>
    <scope>NUCLEOTIDE SEQUENCE [LARGE SCALE GENOMIC DNA]</scope>
    <source>
        <strain evidence="8">Z151</strain>
    </source>
</reference>
<dbReference type="OrthoDB" id="550424at2759"/>
<dbReference type="CDD" id="cd06257">
    <property type="entry name" value="DnaJ"/>
    <property type="match status" value="1"/>
</dbReference>
<dbReference type="Pfam" id="PF01556">
    <property type="entry name" value="DnaJ_C"/>
    <property type="match status" value="2"/>
</dbReference>
<organism evidence="7 8">
    <name type="scientific">Hypsibius exemplaris</name>
    <name type="common">Freshwater tardigrade</name>
    <dbReference type="NCBI Taxonomy" id="2072580"/>
    <lineage>
        <taxon>Eukaryota</taxon>
        <taxon>Metazoa</taxon>
        <taxon>Ecdysozoa</taxon>
        <taxon>Tardigrada</taxon>
        <taxon>Eutardigrada</taxon>
        <taxon>Parachela</taxon>
        <taxon>Hypsibioidea</taxon>
        <taxon>Hypsibiidae</taxon>
        <taxon>Hypsibius</taxon>
    </lineage>
</organism>
<dbReference type="InterPro" id="IPR036869">
    <property type="entry name" value="J_dom_sf"/>
</dbReference>
<evidence type="ECO:0000256" key="4">
    <source>
        <dbReference type="ARBA" id="ARBA00022833"/>
    </source>
</evidence>
<evidence type="ECO:0000256" key="5">
    <source>
        <dbReference type="PROSITE-ProRule" id="PRU00546"/>
    </source>
</evidence>
<keyword evidence="3 5" id="KW-0863">Zinc-finger</keyword>
<dbReference type="InterPro" id="IPR002939">
    <property type="entry name" value="DnaJ_C"/>
</dbReference>
<dbReference type="AlphaFoldDB" id="A0A1W0X227"/>
<evidence type="ECO:0000313" key="8">
    <source>
        <dbReference type="Proteomes" id="UP000192578"/>
    </source>
</evidence>
<evidence type="ECO:0000256" key="2">
    <source>
        <dbReference type="ARBA" id="ARBA00022737"/>
    </source>
</evidence>
<evidence type="ECO:0000256" key="1">
    <source>
        <dbReference type="ARBA" id="ARBA00022723"/>
    </source>
</evidence>
<dbReference type="EMBL" id="MTYJ01000023">
    <property type="protein sequence ID" value="OQV21484.1"/>
    <property type="molecule type" value="Genomic_DNA"/>
</dbReference>
<dbReference type="Gene3D" id="2.10.230.10">
    <property type="entry name" value="Heat shock protein DnaJ, cysteine-rich domain"/>
    <property type="match status" value="1"/>
</dbReference>
<sequence length="301" mass="32658">MSDSKLHDLLGVKRDASEAEIEIKKAFKKLANRRNLYDHGGGRAGNPVRLTAEIVGDVFQGFEDNIVEHLFGGVGGMEGLFGGGSPFGHSHGGRGDRCRGEDTVFPLTVTLEDLCKGKTVKISIDKTILCPSCNGYGGKSGSASRCNPCRGHGIKVSLRPIGPGMMQQVQEKCQNCRGTGQDFSDTDRCKKCDGKQVSREKKVQEIVVDKGKRHGDKVVLRGAGDQKVPSDEWETTAVEPLITDDAVQPNVEPGDLVVVLQMVKIHTFDRDGNHLLTKMNIDLVDAHCGMSKPLKHLDGRT</sequence>
<proteinExistence type="predicted"/>
<dbReference type="PROSITE" id="PS51188">
    <property type="entry name" value="ZF_CR"/>
    <property type="match status" value="1"/>
</dbReference>
<dbReference type="InterPro" id="IPR044713">
    <property type="entry name" value="DNJA1/2-like"/>
</dbReference>
<evidence type="ECO:0000256" key="3">
    <source>
        <dbReference type="ARBA" id="ARBA00022771"/>
    </source>
</evidence>
<dbReference type="SUPFAM" id="SSF46565">
    <property type="entry name" value="Chaperone J-domain"/>
    <property type="match status" value="1"/>
</dbReference>
<protein>
    <submittedName>
        <fullName evidence="7">DnaJ-like protein subfamily A member 2</fullName>
    </submittedName>
</protein>
<dbReference type="InterPro" id="IPR001305">
    <property type="entry name" value="HSP_DnaJ_Cys-rich_dom"/>
</dbReference>
<keyword evidence="1 5" id="KW-0479">Metal-binding</keyword>
<dbReference type="Proteomes" id="UP000192578">
    <property type="component" value="Unassembled WGS sequence"/>
</dbReference>
<keyword evidence="4 5" id="KW-0862">Zinc</keyword>
<accession>A0A1W0X227</accession>
<keyword evidence="2" id="KW-0677">Repeat</keyword>